<evidence type="ECO:0000256" key="1">
    <source>
        <dbReference type="SAM" id="MobiDB-lite"/>
    </source>
</evidence>
<feature type="region of interest" description="Disordered" evidence="1">
    <location>
        <begin position="141"/>
        <end position="207"/>
    </location>
</feature>
<dbReference type="EMBL" id="LIAE01010557">
    <property type="protein sequence ID" value="PAV58811.1"/>
    <property type="molecule type" value="Genomic_DNA"/>
</dbReference>
<dbReference type="AlphaFoldDB" id="A0A2A2JB14"/>
<organism evidence="3 4">
    <name type="scientific">Diploscapter pachys</name>
    <dbReference type="NCBI Taxonomy" id="2018661"/>
    <lineage>
        <taxon>Eukaryota</taxon>
        <taxon>Metazoa</taxon>
        <taxon>Ecdysozoa</taxon>
        <taxon>Nematoda</taxon>
        <taxon>Chromadorea</taxon>
        <taxon>Rhabditida</taxon>
        <taxon>Rhabditina</taxon>
        <taxon>Rhabditomorpha</taxon>
        <taxon>Rhabditoidea</taxon>
        <taxon>Rhabditidae</taxon>
        <taxon>Diploscapter</taxon>
    </lineage>
</organism>
<feature type="transmembrane region" description="Helical" evidence="2">
    <location>
        <begin position="37"/>
        <end position="57"/>
    </location>
</feature>
<feature type="transmembrane region" description="Helical" evidence="2">
    <location>
        <begin position="6"/>
        <end position="28"/>
    </location>
</feature>
<keyword evidence="2" id="KW-1133">Transmembrane helix</keyword>
<keyword evidence="2" id="KW-0472">Membrane</keyword>
<proteinExistence type="predicted"/>
<feature type="compositionally biased region" description="Low complexity" evidence="1">
    <location>
        <begin position="152"/>
        <end position="166"/>
    </location>
</feature>
<sequence>MNFQNFSYGIVSFSLICTGLVFTVFAIFMKDSQIGKIWLAGPTTMVVGLVLVGKVIIDWGPAMLHAREGSIDYRMDFDPMARFTEHMEHIGSPMAYQWENKCNGSISAPPPPGIVPVQSSSPTFLPPSTVHGNLSGSMGTIGSQLFPLPNQPRTSLTPSTPRSSHPNAPSLPLAANHIGLQKSYESLSRSSPIPRKASGPNGGENGHFAARLTKEADSLFYSHYNSIGNHNHMHSVDKRRISVPARYTNTHLSHSHHLNSPRASIHSAYFPSAYNQNMSRVVSPANSVCSQCDYSSQYGTARRSQPPFQGEAFVLNERSYLI</sequence>
<comment type="caution">
    <text evidence="3">The sequence shown here is derived from an EMBL/GenBank/DDBJ whole genome shotgun (WGS) entry which is preliminary data.</text>
</comment>
<keyword evidence="2" id="KW-0812">Transmembrane</keyword>
<evidence type="ECO:0000256" key="2">
    <source>
        <dbReference type="SAM" id="Phobius"/>
    </source>
</evidence>
<dbReference type="Proteomes" id="UP000218231">
    <property type="component" value="Unassembled WGS sequence"/>
</dbReference>
<reference evidence="3 4" key="1">
    <citation type="journal article" date="2017" name="Curr. Biol.">
        <title>Genome architecture and evolution of a unichromosomal asexual nematode.</title>
        <authorList>
            <person name="Fradin H."/>
            <person name="Zegar C."/>
            <person name="Gutwein M."/>
            <person name="Lucas J."/>
            <person name="Kovtun M."/>
            <person name="Corcoran D."/>
            <person name="Baugh L.R."/>
            <person name="Kiontke K."/>
            <person name="Gunsalus K."/>
            <person name="Fitch D.H."/>
            <person name="Piano F."/>
        </authorList>
    </citation>
    <scope>NUCLEOTIDE SEQUENCE [LARGE SCALE GENOMIC DNA]</scope>
    <source>
        <strain evidence="3">PF1309</strain>
    </source>
</reference>
<dbReference type="OrthoDB" id="5869292at2759"/>
<gene>
    <name evidence="3" type="ORF">WR25_11896</name>
</gene>
<evidence type="ECO:0000313" key="3">
    <source>
        <dbReference type="EMBL" id="PAV58811.1"/>
    </source>
</evidence>
<name>A0A2A2JB14_9BILA</name>
<protein>
    <submittedName>
        <fullName evidence="3">Uncharacterized protein</fullName>
    </submittedName>
</protein>
<evidence type="ECO:0000313" key="4">
    <source>
        <dbReference type="Proteomes" id="UP000218231"/>
    </source>
</evidence>
<keyword evidence="4" id="KW-1185">Reference proteome</keyword>
<accession>A0A2A2JB14</accession>